<dbReference type="InterPro" id="IPR003736">
    <property type="entry name" value="PAAI_dom"/>
</dbReference>
<dbReference type="InterPro" id="IPR052723">
    <property type="entry name" value="Acyl-CoA_thioesterase_PaaI"/>
</dbReference>
<dbReference type="NCBIfam" id="TIGR02286">
    <property type="entry name" value="PaaD"/>
    <property type="match status" value="1"/>
</dbReference>
<dbReference type="EMBL" id="UOEH01000345">
    <property type="protein sequence ID" value="VAW01799.1"/>
    <property type="molecule type" value="Genomic_DNA"/>
</dbReference>
<gene>
    <name evidence="3" type="ORF">MNBD_ALPHA05-664</name>
</gene>
<dbReference type="Pfam" id="PF03061">
    <property type="entry name" value="4HBT"/>
    <property type="match status" value="1"/>
</dbReference>
<dbReference type="InterPro" id="IPR011973">
    <property type="entry name" value="PaaD"/>
</dbReference>
<organism evidence="3">
    <name type="scientific">hydrothermal vent metagenome</name>
    <dbReference type="NCBI Taxonomy" id="652676"/>
    <lineage>
        <taxon>unclassified sequences</taxon>
        <taxon>metagenomes</taxon>
        <taxon>ecological metagenomes</taxon>
    </lineage>
</organism>
<dbReference type="GO" id="GO:0016289">
    <property type="term" value="F:acyl-CoA hydrolase activity"/>
    <property type="evidence" value="ECO:0007669"/>
    <property type="project" value="TreeGrafter"/>
</dbReference>
<dbReference type="NCBIfam" id="TIGR00369">
    <property type="entry name" value="unchar_dom_1"/>
    <property type="match status" value="1"/>
</dbReference>
<keyword evidence="1" id="KW-0378">Hydrolase</keyword>
<dbReference type="Gene3D" id="3.10.129.10">
    <property type="entry name" value="Hotdog Thioesterase"/>
    <property type="match status" value="1"/>
</dbReference>
<dbReference type="PANTHER" id="PTHR42856:SF1">
    <property type="entry name" value="ACYL-COENZYME A THIOESTERASE PAAI"/>
    <property type="match status" value="1"/>
</dbReference>
<accession>A0A3B0SM74</accession>
<protein>
    <submittedName>
        <fullName evidence="3">Acyl-coenzyme A thioesterase PaaD (Pse.pu.) (E. coli PaaI)</fullName>
    </submittedName>
</protein>
<evidence type="ECO:0000256" key="1">
    <source>
        <dbReference type="ARBA" id="ARBA00022801"/>
    </source>
</evidence>
<dbReference type="SUPFAM" id="SSF54637">
    <property type="entry name" value="Thioesterase/thiol ester dehydrase-isomerase"/>
    <property type="match status" value="1"/>
</dbReference>
<proteinExistence type="predicted"/>
<dbReference type="CDD" id="cd03443">
    <property type="entry name" value="PaaI_thioesterase"/>
    <property type="match status" value="1"/>
</dbReference>
<reference evidence="3" key="1">
    <citation type="submission" date="2018-06" db="EMBL/GenBank/DDBJ databases">
        <authorList>
            <person name="Zhirakovskaya E."/>
        </authorList>
    </citation>
    <scope>NUCLEOTIDE SEQUENCE</scope>
</reference>
<sequence>MTVRMNDEALGKAIAEQLFSAEGTSKAWDLKFEDAGEGWARASMVVREDMLNGHGTAHGGMIFALADTAFAWACNSHNVKTFAQHAAISFLSPAHSGERLVAEAREQSLSGRTGVYTVNVLGEDGRVVAIFQGLSRTAGGPVIETGE</sequence>
<name>A0A3B0SM74_9ZZZZ</name>
<dbReference type="PANTHER" id="PTHR42856">
    <property type="entry name" value="ACYL-COENZYME A THIOESTERASE PAAI"/>
    <property type="match status" value="1"/>
</dbReference>
<dbReference type="InterPro" id="IPR006683">
    <property type="entry name" value="Thioestr_dom"/>
</dbReference>
<evidence type="ECO:0000259" key="2">
    <source>
        <dbReference type="Pfam" id="PF03061"/>
    </source>
</evidence>
<evidence type="ECO:0000313" key="3">
    <source>
        <dbReference type="EMBL" id="VAW01799.1"/>
    </source>
</evidence>
<dbReference type="AlphaFoldDB" id="A0A3B0SM74"/>
<feature type="domain" description="Thioesterase" evidence="2">
    <location>
        <begin position="54"/>
        <end position="129"/>
    </location>
</feature>
<dbReference type="InterPro" id="IPR029069">
    <property type="entry name" value="HotDog_dom_sf"/>
</dbReference>